<feature type="transmembrane region" description="Helical" evidence="2">
    <location>
        <begin position="74"/>
        <end position="98"/>
    </location>
</feature>
<accession>A0A0D1DWK4</accession>
<keyword evidence="4" id="KW-1185">Reference proteome</keyword>
<feature type="transmembrane region" description="Helical" evidence="2">
    <location>
        <begin position="207"/>
        <end position="229"/>
    </location>
</feature>
<dbReference type="eggNOG" id="ENOG502R22J">
    <property type="taxonomic scope" value="Eukaryota"/>
</dbReference>
<feature type="region of interest" description="Disordered" evidence="1">
    <location>
        <begin position="462"/>
        <end position="523"/>
    </location>
</feature>
<gene>
    <name evidence="3" type="ORF">UMAG_05690</name>
</gene>
<feature type="transmembrane region" description="Helical" evidence="2">
    <location>
        <begin position="167"/>
        <end position="187"/>
    </location>
</feature>
<feature type="compositionally biased region" description="Pro residues" evidence="1">
    <location>
        <begin position="479"/>
        <end position="488"/>
    </location>
</feature>
<feature type="compositionally biased region" description="Polar residues" evidence="1">
    <location>
        <begin position="943"/>
        <end position="955"/>
    </location>
</feature>
<evidence type="ECO:0000256" key="1">
    <source>
        <dbReference type="SAM" id="MobiDB-lite"/>
    </source>
</evidence>
<name>A0A0D1DWK4_MYCMD</name>
<dbReference type="STRING" id="237631.A0A0D1DWK4"/>
<feature type="transmembrane region" description="Helical" evidence="2">
    <location>
        <begin position="296"/>
        <end position="322"/>
    </location>
</feature>
<feature type="region of interest" description="Disordered" evidence="1">
    <location>
        <begin position="357"/>
        <end position="380"/>
    </location>
</feature>
<keyword evidence="2" id="KW-0812">Transmembrane</keyword>
<organism evidence="3 4">
    <name type="scientific">Mycosarcoma maydis</name>
    <name type="common">Corn smut fungus</name>
    <name type="synonym">Ustilago maydis</name>
    <dbReference type="NCBI Taxonomy" id="5270"/>
    <lineage>
        <taxon>Eukaryota</taxon>
        <taxon>Fungi</taxon>
        <taxon>Dikarya</taxon>
        <taxon>Basidiomycota</taxon>
        <taxon>Ustilaginomycotina</taxon>
        <taxon>Ustilaginomycetes</taxon>
        <taxon>Ustilaginales</taxon>
        <taxon>Ustilaginaceae</taxon>
        <taxon>Mycosarcoma</taxon>
    </lineage>
</organism>
<dbReference type="RefSeq" id="XP_011391448.1">
    <property type="nucleotide sequence ID" value="XM_011393146.1"/>
</dbReference>
<dbReference type="VEuPathDB" id="FungiDB:UMAG_05690"/>
<proteinExistence type="predicted"/>
<dbReference type="KEGG" id="uma:UMAG_05690"/>
<feature type="compositionally biased region" description="Polar residues" evidence="1">
    <location>
        <begin position="462"/>
        <end position="474"/>
    </location>
</feature>
<sequence>MPRLPASAPDAMAGEPSRVAYRIVQLLRSSTQPSDFPASIVSGLSSTDPSVQQAAIAELRAYIKRLFFLHFEPFFFISNIAVAGIICLIIVIGFPVVLHRLCHGRLYPFRVERRAQGSYLVPNAINCFLLLEGVYGVLTVAFNFVVWQLFNNEMEAWVPIWQAVRSLIWIPLYMGAFLTGWGSFYTAPGALDKPTAARNKSSARGHLAWPVIVNLACWGVPVALVVSLLPPVCLSSVTLTNAYNDYKDWDRRFNALLESTPANTPVNQVLVDDFRSQAYTIFTNWTRSYYYIDIGYVIWGFWALVFVAFYVPAGGVLVYLLYRQVRRQKSILLSYQRKLDVQLAQEEAQTQVSVLTREEAAEKDSRHPSEQAAQSKQPGVWSAANLTSRIGAPLENIYEDRGASDESRGTGRSAVTASLKSGHDAVGLDLALRQEPRISNQNHGARPPGLASHRGYVTSLTEQVENPSTTVEQQSSSPPSSPKSPRPPSAIRKLMRLDTHTSSNRGGQNSTKSPKRKRISVSGGPMSRYRYLRRCLVNLLILYFGIISAACFFGAITIYLAAVEYEHALQGPDAVVKPIGIAGAIATWVSAVFGALTIGSIIFRNFDNPQPEASQNSGEAGGAGGIRRRFQRNGSRTHDSGSGGGEQADAGALHEKTRTLPAVPESVDLEASMMSGLQSRPQMAMNTAMKFSMSEQTSRPGGFVIRPDDQLASTLSAADSPEMEDGPRIGHNEALGRVGKTRVQALRPPRAARAWMSREREATMSIPQDVTESFGLASLPMIGIGSDFGRSRQESTDHFEERQFSSNDTTLAAYPAFDPRVINHAFKVSQTTRGDSVPSPKVKQQTEASPSPPVLKRQSRYFDSAGVETPASKIAREWAQSQYLATPLPETPAIGDAENHDVNSGASTRDGSNTWVNELECSSPVTVDSVLVRPPRDARRLTGSPTLDNQRSLSP</sequence>
<dbReference type="InParanoid" id="A0A0D1DWK4"/>
<feature type="region of interest" description="Disordered" evidence="1">
    <location>
        <begin position="891"/>
        <end position="955"/>
    </location>
</feature>
<dbReference type="EMBL" id="CM003155">
    <property type="protein sequence ID" value="KIS66905.1"/>
    <property type="molecule type" value="Genomic_DNA"/>
</dbReference>
<feature type="region of interest" description="Disordered" evidence="1">
    <location>
        <begin position="827"/>
        <end position="859"/>
    </location>
</feature>
<feature type="compositionally biased region" description="Basic and acidic residues" evidence="1">
    <location>
        <begin position="400"/>
        <end position="409"/>
    </location>
</feature>
<evidence type="ECO:0000313" key="4">
    <source>
        <dbReference type="Proteomes" id="UP000000561"/>
    </source>
</evidence>
<keyword evidence="2" id="KW-1133">Transmembrane helix</keyword>
<feature type="transmembrane region" description="Helical" evidence="2">
    <location>
        <begin position="581"/>
        <end position="603"/>
    </location>
</feature>
<feature type="region of interest" description="Disordered" evidence="1">
    <location>
        <begin position="632"/>
        <end position="664"/>
    </location>
</feature>
<dbReference type="AlphaFoldDB" id="A0A0D1DWK4"/>
<dbReference type="GeneID" id="23565510"/>
<evidence type="ECO:0000256" key="2">
    <source>
        <dbReference type="SAM" id="Phobius"/>
    </source>
</evidence>
<feature type="compositionally biased region" description="Basic and acidic residues" evidence="1">
    <location>
        <begin position="357"/>
        <end position="369"/>
    </location>
</feature>
<feature type="compositionally biased region" description="Polar residues" evidence="1">
    <location>
        <begin position="902"/>
        <end position="916"/>
    </location>
</feature>
<evidence type="ECO:0000313" key="3">
    <source>
        <dbReference type="EMBL" id="KIS66905.1"/>
    </source>
</evidence>
<dbReference type="Proteomes" id="UP000000561">
    <property type="component" value="Chromosome 16"/>
</dbReference>
<feature type="compositionally biased region" description="Polar residues" evidence="1">
    <location>
        <begin position="500"/>
        <end position="512"/>
    </location>
</feature>
<protein>
    <submittedName>
        <fullName evidence="3">Uncharacterized protein</fullName>
    </submittedName>
</protein>
<feature type="transmembrane region" description="Helical" evidence="2">
    <location>
        <begin position="536"/>
        <end position="561"/>
    </location>
</feature>
<reference evidence="3 4" key="1">
    <citation type="journal article" date="2006" name="Nature">
        <title>Insights from the genome of the biotrophic fungal plant pathogen Ustilago maydis.</title>
        <authorList>
            <person name="Kamper J."/>
            <person name="Kahmann R."/>
            <person name="Bolker M."/>
            <person name="Ma L.J."/>
            <person name="Brefort T."/>
            <person name="Saville B.J."/>
            <person name="Banuett F."/>
            <person name="Kronstad J.W."/>
            <person name="Gold S.E."/>
            <person name="Muller O."/>
            <person name="Perlin M.H."/>
            <person name="Wosten H.A."/>
            <person name="de Vries R."/>
            <person name="Ruiz-Herrera J."/>
            <person name="Reynaga-Pena C.G."/>
            <person name="Snetselaar K."/>
            <person name="McCann M."/>
            <person name="Perez-Martin J."/>
            <person name="Feldbrugge M."/>
            <person name="Basse C.W."/>
            <person name="Steinberg G."/>
            <person name="Ibeas J.I."/>
            <person name="Holloman W."/>
            <person name="Guzman P."/>
            <person name="Farman M."/>
            <person name="Stajich J.E."/>
            <person name="Sentandreu R."/>
            <person name="Gonzalez-Prieto J.M."/>
            <person name="Kennell J.C."/>
            <person name="Molina L."/>
            <person name="Schirawski J."/>
            <person name="Mendoza-Mendoza A."/>
            <person name="Greilinger D."/>
            <person name="Munch K."/>
            <person name="Rossel N."/>
            <person name="Scherer M."/>
            <person name="Vranes M."/>
            <person name="Ladendorf O."/>
            <person name="Vincon V."/>
            <person name="Fuchs U."/>
            <person name="Sandrock B."/>
            <person name="Meng S."/>
            <person name="Ho E.C."/>
            <person name="Cahill M.J."/>
            <person name="Boyce K.J."/>
            <person name="Klose J."/>
            <person name="Klosterman S.J."/>
            <person name="Deelstra H.J."/>
            <person name="Ortiz-Castellanos L."/>
            <person name="Li W."/>
            <person name="Sanchez-Alonso P."/>
            <person name="Schreier P.H."/>
            <person name="Hauser-Hahn I."/>
            <person name="Vaupel M."/>
            <person name="Koopmann E."/>
            <person name="Friedrich G."/>
            <person name="Voss H."/>
            <person name="Schluter T."/>
            <person name="Margolis J."/>
            <person name="Platt D."/>
            <person name="Swimmer C."/>
            <person name="Gnirke A."/>
            <person name="Chen F."/>
            <person name="Vysotskaia V."/>
            <person name="Mannhaupt G."/>
            <person name="Guldener U."/>
            <person name="Munsterkotter M."/>
            <person name="Haase D."/>
            <person name="Oesterheld M."/>
            <person name="Mewes H.W."/>
            <person name="Mauceli E.W."/>
            <person name="DeCaprio D."/>
            <person name="Wade C.M."/>
            <person name="Butler J."/>
            <person name="Young S."/>
            <person name="Jaffe D.B."/>
            <person name="Calvo S."/>
            <person name="Nusbaum C."/>
            <person name="Galagan J."/>
            <person name="Birren B.W."/>
        </authorList>
    </citation>
    <scope>NUCLEOTIDE SEQUENCE [LARGE SCALE GENOMIC DNA]</scope>
    <source>
        <strain evidence="4">DSM 14603 / FGSC 9021 / UM521</strain>
    </source>
</reference>
<keyword evidence="2" id="KW-0472">Membrane</keyword>
<dbReference type="OrthoDB" id="3359721at2759"/>
<feature type="transmembrane region" description="Helical" evidence="2">
    <location>
        <begin position="119"/>
        <end position="147"/>
    </location>
</feature>
<dbReference type="OMA" id="PNAINCF"/>
<feature type="region of interest" description="Disordered" evidence="1">
    <location>
        <begin position="400"/>
        <end position="420"/>
    </location>
</feature>